<dbReference type="RefSeq" id="WP_206655626.1">
    <property type="nucleotide sequence ID" value="NZ_CP071182.1"/>
</dbReference>
<dbReference type="SUPFAM" id="SSF55785">
    <property type="entry name" value="PYP-like sensor domain (PAS domain)"/>
    <property type="match status" value="1"/>
</dbReference>
<keyword evidence="8 13" id="KW-0418">Kinase</keyword>
<keyword evidence="11" id="KW-0472">Membrane</keyword>
<keyword evidence="5" id="KW-0597">Phosphoprotein</keyword>
<dbReference type="GO" id="GO:0005524">
    <property type="term" value="F:ATP binding"/>
    <property type="evidence" value="ECO:0007669"/>
    <property type="project" value="UniProtKB-KW"/>
</dbReference>
<dbReference type="InterPro" id="IPR036097">
    <property type="entry name" value="HisK_dim/P_sf"/>
</dbReference>
<dbReference type="InterPro" id="IPR036890">
    <property type="entry name" value="HATPase_C_sf"/>
</dbReference>
<evidence type="ECO:0000256" key="5">
    <source>
        <dbReference type="ARBA" id="ARBA00022553"/>
    </source>
</evidence>
<dbReference type="SMART" id="SM00387">
    <property type="entry name" value="HATPase_c"/>
    <property type="match status" value="1"/>
</dbReference>
<organism evidence="13 14">
    <name type="scientific">Alicyclobacillus mengziensis</name>
    <dbReference type="NCBI Taxonomy" id="2931921"/>
    <lineage>
        <taxon>Bacteria</taxon>
        <taxon>Bacillati</taxon>
        <taxon>Bacillota</taxon>
        <taxon>Bacilli</taxon>
        <taxon>Bacillales</taxon>
        <taxon>Alicyclobacillaceae</taxon>
        <taxon>Alicyclobacillus</taxon>
    </lineage>
</organism>
<evidence type="ECO:0000256" key="8">
    <source>
        <dbReference type="ARBA" id="ARBA00022777"/>
    </source>
</evidence>
<keyword evidence="10" id="KW-0902">Two-component regulatory system</keyword>
<dbReference type="InterPro" id="IPR050351">
    <property type="entry name" value="BphY/WalK/GraS-like"/>
</dbReference>
<dbReference type="InterPro" id="IPR004358">
    <property type="entry name" value="Sig_transdc_His_kin-like_C"/>
</dbReference>
<dbReference type="SMART" id="SM00388">
    <property type="entry name" value="HisKA"/>
    <property type="match status" value="1"/>
</dbReference>
<dbReference type="Gene3D" id="3.30.450.20">
    <property type="entry name" value="PAS domain"/>
    <property type="match status" value="1"/>
</dbReference>
<evidence type="ECO:0000259" key="12">
    <source>
        <dbReference type="PROSITE" id="PS50109"/>
    </source>
</evidence>
<dbReference type="FunFam" id="1.10.287.130:FF:000008">
    <property type="entry name" value="Two-component sensor histidine kinase"/>
    <property type="match status" value="1"/>
</dbReference>
<sequence>MGLVLVVLVVILVAGVLTGIRSRRRQAVFAEGIVRSLSSNQSRAGFAFGRISDAKTDREKAIAAAMNRALDTVSQQITRLSEERDVLRHILQTMTTGVIYVNSTGRIEMMNQAAEKMFLKPALQVQDSEHWAVIHNYELGAAIDNALLFGRSWSSEMSLRPGATANVQVIPIPVEPHGTVGARQVHTALLLCNDVSQWRRLEQMRSDFVANVSHELKTPITAIQGFAETLLDSEHDAETEKEFLQVIHDESVRMKNLVSDLLTLTRLENGSSTDAFHEVNLADVVSESVQVIERMATAAGIQIDNQLQEGSITVWGHDEQLKQVLLNLLTNAIHYTPTGGVITVFAESYVDRVKVHVSDTGIGIPKEDQDRVFERFYRVDRDRSRATGGTGLGLAIVKHIVQTHGGELGVDSQLGMGSDFWFTISRLRGLHADL</sequence>
<evidence type="ECO:0000256" key="1">
    <source>
        <dbReference type="ARBA" id="ARBA00000085"/>
    </source>
</evidence>
<reference evidence="13 14" key="1">
    <citation type="submission" date="2021-02" db="EMBL/GenBank/DDBJ databases">
        <title>Alicyclobacillus curvatus sp. nov. and Alicyclobacillus mengziensis sp. nov., two acidophilic bacteria isolated from acid mine drainage.</title>
        <authorList>
            <person name="Huang Y."/>
        </authorList>
    </citation>
    <scope>NUCLEOTIDE SEQUENCE [LARGE SCALE GENOMIC DNA]</scope>
    <source>
        <strain evidence="13 14">S30H14</strain>
    </source>
</reference>
<dbReference type="SUPFAM" id="SSF47384">
    <property type="entry name" value="Homodimeric domain of signal transducing histidine kinase"/>
    <property type="match status" value="1"/>
</dbReference>
<keyword evidence="14" id="KW-1185">Reference proteome</keyword>
<name>A0A9X7VXF7_9BACL</name>
<evidence type="ECO:0000256" key="3">
    <source>
        <dbReference type="ARBA" id="ARBA00012438"/>
    </source>
</evidence>
<evidence type="ECO:0000256" key="10">
    <source>
        <dbReference type="ARBA" id="ARBA00023012"/>
    </source>
</evidence>
<keyword evidence="6" id="KW-0808">Transferase</keyword>
<evidence type="ECO:0000256" key="11">
    <source>
        <dbReference type="ARBA" id="ARBA00023136"/>
    </source>
</evidence>
<dbReference type="GO" id="GO:0016036">
    <property type="term" value="P:cellular response to phosphate starvation"/>
    <property type="evidence" value="ECO:0007669"/>
    <property type="project" value="TreeGrafter"/>
</dbReference>
<dbReference type="Pfam" id="PF00512">
    <property type="entry name" value="HisKA"/>
    <property type="match status" value="1"/>
</dbReference>
<evidence type="ECO:0000313" key="13">
    <source>
        <dbReference type="EMBL" id="QSO46257.1"/>
    </source>
</evidence>
<gene>
    <name evidence="13" type="ORF">JZ786_17370</name>
</gene>
<comment type="catalytic activity">
    <reaction evidence="1">
        <text>ATP + protein L-histidine = ADP + protein N-phospho-L-histidine.</text>
        <dbReference type="EC" id="2.7.13.3"/>
    </reaction>
</comment>
<dbReference type="CDD" id="cd00130">
    <property type="entry name" value="PAS"/>
    <property type="match status" value="1"/>
</dbReference>
<dbReference type="GO" id="GO:0005886">
    <property type="term" value="C:plasma membrane"/>
    <property type="evidence" value="ECO:0007669"/>
    <property type="project" value="UniProtKB-SubCell"/>
</dbReference>
<dbReference type="EMBL" id="CP071182">
    <property type="protein sequence ID" value="QSO46257.1"/>
    <property type="molecule type" value="Genomic_DNA"/>
</dbReference>
<dbReference type="InterPro" id="IPR003594">
    <property type="entry name" value="HATPase_dom"/>
</dbReference>
<dbReference type="Gene3D" id="1.10.287.130">
    <property type="match status" value="1"/>
</dbReference>
<dbReference type="InterPro" id="IPR003661">
    <property type="entry name" value="HisK_dim/P_dom"/>
</dbReference>
<dbReference type="SUPFAM" id="SSF55874">
    <property type="entry name" value="ATPase domain of HSP90 chaperone/DNA topoisomerase II/histidine kinase"/>
    <property type="match status" value="1"/>
</dbReference>
<dbReference type="PRINTS" id="PR00344">
    <property type="entry name" value="BCTRLSENSOR"/>
</dbReference>
<dbReference type="AlphaFoldDB" id="A0A9X7VXF7"/>
<dbReference type="GO" id="GO:0004721">
    <property type="term" value="F:phosphoprotein phosphatase activity"/>
    <property type="evidence" value="ECO:0007669"/>
    <property type="project" value="TreeGrafter"/>
</dbReference>
<dbReference type="InterPro" id="IPR035965">
    <property type="entry name" value="PAS-like_dom_sf"/>
</dbReference>
<accession>A0A9X7VXF7</accession>
<dbReference type="CDD" id="cd00082">
    <property type="entry name" value="HisKA"/>
    <property type="match status" value="1"/>
</dbReference>
<dbReference type="InterPro" id="IPR005467">
    <property type="entry name" value="His_kinase_dom"/>
</dbReference>
<dbReference type="Proteomes" id="UP000663505">
    <property type="component" value="Chromosome"/>
</dbReference>
<keyword evidence="4" id="KW-1003">Cell membrane</keyword>
<evidence type="ECO:0000256" key="6">
    <source>
        <dbReference type="ARBA" id="ARBA00022679"/>
    </source>
</evidence>
<dbReference type="KEGG" id="afx:JZ786_17370"/>
<dbReference type="PROSITE" id="PS50109">
    <property type="entry name" value="HIS_KIN"/>
    <property type="match status" value="1"/>
</dbReference>
<feature type="domain" description="Histidine kinase" evidence="12">
    <location>
        <begin position="211"/>
        <end position="428"/>
    </location>
</feature>
<protein>
    <recommendedName>
        <fullName evidence="3">histidine kinase</fullName>
        <ecNumber evidence="3">2.7.13.3</ecNumber>
    </recommendedName>
</protein>
<dbReference type="NCBIfam" id="NF046044">
    <property type="entry name" value="PnpS"/>
    <property type="match status" value="1"/>
</dbReference>
<dbReference type="InterPro" id="IPR000014">
    <property type="entry name" value="PAS"/>
</dbReference>
<comment type="subcellular location">
    <subcellularLocation>
        <location evidence="2">Cell membrane</location>
        <topology evidence="2">Multi-pass membrane protein</topology>
    </subcellularLocation>
</comment>
<dbReference type="CDD" id="cd16922">
    <property type="entry name" value="HATPase_EvgS-ArcB-TorS-like"/>
    <property type="match status" value="1"/>
</dbReference>
<proteinExistence type="predicted"/>
<keyword evidence="7" id="KW-0547">Nucleotide-binding</keyword>
<evidence type="ECO:0000256" key="9">
    <source>
        <dbReference type="ARBA" id="ARBA00022840"/>
    </source>
</evidence>
<evidence type="ECO:0000256" key="2">
    <source>
        <dbReference type="ARBA" id="ARBA00004651"/>
    </source>
</evidence>
<dbReference type="FunFam" id="3.30.565.10:FF:000006">
    <property type="entry name" value="Sensor histidine kinase WalK"/>
    <property type="match status" value="1"/>
</dbReference>
<dbReference type="GO" id="GO:0000155">
    <property type="term" value="F:phosphorelay sensor kinase activity"/>
    <property type="evidence" value="ECO:0007669"/>
    <property type="project" value="InterPro"/>
</dbReference>
<dbReference type="PANTHER" id="PTHR45453:SF1">
    <property type="entry name" value="PHOSPHATE REGULON SENSOR PROTEIN PHOR"/>
    <property type="match status" value="1"/>
</dbReference>
<dbReference type="EC" id="2.7.13.3" evidence="3"/>
<evidence type="ECO:0000256" key="7">
    <source>
        <dbReference type="ARBA" id="ARBA00022741"/>
    </source>
</evidence>
<dbReference type="Pfam" id="PF02518">
    <property type="entry name" value="HATPase_c"/>
    <property type="match status" value="1"/>
</dbReference>
<evidence type="ECO:0000256" key="4">
    <source>
        <dbReference type="ARBA" id="ARBA00022475"/>
    </source>
</evidence>
<keyword evidence="9" id="KW-0067">ATP-binding</keyword>
<dbReference type="Gene3D" id="3.30.565.10">
    <property type="entry name" value="Histidine kinase-like ATPase, C-terminal domain"/>
    <property type="match status" value="1"/>
</dbReference>
<dbReference type="PANTHER" id="PTHR45453">
    <property type="entry name" value="PHOSPHATE REGULON SENSOR PROTEIN PHOR"/>
    <property type="match status" value="1"/>
</dbReference>
<evidence type="ECO:0000313" key="14">
    <source>
        <dbReference type="Proteomes" id="UP000663505"/>
    </source>
</evidence>